<feature type="transmembrane region" description="Helical" evidence="1">
    <location>
        <begin position="207"/>
        <end position="228"/>
    </location>
</feature>
<gene>
    <name evidence="2" type="ORF">CLPU_6c01130</name>
</gene>
<keyword evidence="1" id="KW-0472">Membrane</keyword>
<sequence>MNLKEVFLEVIYAILPITIIVLLLQMTMLKFPKDTLIQFIAGSIMVMGGLFLFLIGVKVGLLKVGELIGSSLMENGKLWLILLCSFVIGLVITVAEPNVQVLANQVDNISEGTISKNLLIAVVALGVGIFIIISLIRIIFNVPLAYLFATCYGILFILASFTSPEFVPISFDSGGVTTGPLTVPFFISLGVGITSVTQSKKSSNDSFGIVGLAFIGPILSMLILGVIFK</sequence>
<evidence type="ECO:0000313" key="3">
    <source>
        <dbReference type="Proteomes" id="UP000037267"/>
    </source>
</evidence>
<dbReference type="PATRIC" id="fig|1503.3.peg.2912"/>
<dbReference type="EMBL" id="LGSS01000006">
    <property type="protein sequence ID" value="KNF08627.1"/>
    <property type="molecule type" value="Genomic_DNA"/>
</dbReference>
<protein>
    <recommendedName>
        <fullName evidence="4">DUF1538 domain-containing protein</fullName>
    </recommendedName>
</protein>
<dbReference type="STRING" id="1503.CLPU_6c01130"/>
<accession>A0A0L0WAZ3</accession>
<feature type="transmembrane region" description="Helical" evidence="1">
    <location>
        <begin position="118"/>
        <end position="140"/>
    </location>
</feature>
<dbReference type="Pfam" id="PF07556">
    <property type="entry name" value="DUF1538"/>
    <property type="match status" value="1"/>
</dbReference>
<feature type="transmembrane region" description="Helical" evidence="1">
    <location>
        <begin position="36"/>
        <end position="57"/>
    </location>
</feature>
<keyword evidence="3" id="KW-1185">Reference proteome</keyword>
<dbReference type="AlphaFoldDB" id="A0A0L0WAZ3"/>
<feature type="transmembrane region" description="Helical" evidence="1">
    <location>
        <begin position="77"/>
        <end position="97"/>
    </location>
</feature>
<organism evidence="2 3">
    <name type="scientific">Gottschalkia purinilytica</name>
    <name type="common">Clostridium purinilyticum</name>
    <dbReference type="NCBI Taxonomy" id="1503"/>
    <lineage>
        <taxon>Bacteria</taxon>
        <taxon>Bacillati</taxon>
        <taxon>Bacillota</taxon>
        <taxon>Tissierellia</taxon>
        <taxon>Tissierellales</taxon>
        <taxon>Gottschalkiaceae</taxon>
        <taxon>Gottschalkia</taxon>
    </lineage>
</organism>
<dbReference type="InterPro" id="IPR011435">
    <property type="entry name" value="UmpAB"/>
</dbReference>
<evidence type="ECO:0000313" key="2">
    <source>
        <dbReference type="EMBL" id="KNF08627.1"/>
    </source>
</evidence>
<dbReference type="Proteomes" id="UP000037267">
    <property type="component" value="Unassembled WGS sequence"/>
</dbReference>
<feature type="transmembrane region" description="Helical" evidence="1">
    <location>
        <begin position="6"/>
        <end position="24"/>
    </location>
</feature>
<keyword evidence="1" id="KW-0812">Transmembrane</keyword>
<dbReference type="RefSeq" id="WP_200898532.1">
    <property type="nucleotide sequence ID" value="NZ_LGSS01000006.1"/>
</dbReference>
<name>A0A0L0WAZ3_GOTPU</name>
<keyword evidence="1" id="KW-1133">Transmembrane helix</keyword>
<feature type="transmembrane region" description="Helical" evidence="1">
    <location>
        <begin position="175"/>
        <end position="195"/>
    </location>
</feature>
<evidence type="ECO:0008006" key="4">
    <source>
        <dbReference type="Google" id="ProtNLM"/>
    </source>
</evidence>
<evidence type="ECO:0000256" key="1">
    <source>
        <dbReference type="SAM" id="Phobius"/>
    </source>
</evidence>
<comment type="caution">
    <text evidence="2">The sequence shown here is derived from an EMBL/GenBank/DDBJ whole genome shotgun (WGS) entry which is preliminary data.</text>
</comment>
<feature type="transmembrane region" description="Helical" evidence="1">
    <location>
        <begin position="146"/>
        <end position="163"/>
    </location>
</feature>
<reference evidence="3" key="1">
    <citation type="submission" date="2015-07" db="EMBL/GenBank/DDBJ databases">
        <title>Draft genome sequence of the purine-degrading Gottschalkia purinilyticum DSM 1384 (formerly Clostridium purinilyticum).</title>
        <authorList>
            <person name="Poehlein A."/>
            <person name="Schiel-Bengelsdorf B."/>
            <person name="Bengelsdorf F.R."/>
            <person name="Daniel R."/>
            <person name="Duerre P."/>
        </authorList>
    </citation>
    <scope>NUCLEOTIDE SEQUENCE [LARGE SCALE GENOMIC DNA]</scope>
    <source>
        <strain evidence="3">DSM 1384</strain>
    </source>
</reference>
<proteinExistence type="predicted"/>